<sequence length="141" mass="15787">MSANYMIRPPLRTRSHACSPISPLDMPTAPTHTHSHAHSPTHSYPTCPNYTCASFTTLSTMRIHPLTHPLTRMHTHTHTHMPICMPNCTPTCTPTRMLTHASACSPTPTRTLTCTKVTRTSTVRSHARSHFTCILTRMPNY</sequence>
<dbReference type="HOGENOM" id="CLU_1824988_0_0_1"/>
<name>A0A067MQN5_BOTB1</name>
<reference evidence="3" key="1">
    <citation type="journal article" date="2014" name="Proc. Natl. Acad. Sci. U.S.A.">
        <title>Extensive sampling of basidiomycete genomes demonstrates inadequacy of the white-rot/brown-rot paradigm for wood decay fungi.</title>
        <authorList>
            <person name="Riley R."/>
            <person name="Salamov A.A."/>
            <person name="Brown D.W."/>
            <person name="Nagy L.G."/>
            <person name="Floudas D."/>
            <person name="Held B.W."/>
            <person name="Levasseur A."/>
            <person name="Lombard V."/>
            <person name="Morin E."/>
            <person name="Otillar R."/>
            <person name="Lindquist E.A."/>
            <person name="Sun H."/>
            <person name="LaButti K.M."/>
            <person name="Schmutz J."/>
            <person name="Jabbour D."/>
            <person name="Luo H."/>
            <person name="Baker S.E."/>
            <person name="Pisabarro A.G."/>
            <person name="Walton J.D."/>
            <person name="Blanchette R.A."/>
            <person name="Henrissat B."/>
            <person name="Martin F."/>
            <person name="Cullen D."/>
            <person name="Hibbett D.S."/>
            <person name="Grigoriev I.V."/>
        </authorList>
    </citation>
    <scope>NUCLEOTIDE SEQUENCE [LARGE SCALE GENOMIC DNA]</scope>
    <source>
        <strain evidence="3">FD-172 SS1</strain>
    </source>
</reference>
<gene>
    <name evidence="2" type="ORF">BOTBODRAFT_352793</name>
</gene>
<evidence type="ECO:0000313" key="3">
    <source>
        <dbReference type="Proteomes" id="UP000027195"/>
    </source>
</evidence>
<organism evidence="2 3">
    <name type="scientific">Botryobasidium botryosum (strain FD-172 SS1)</name>
    <dbReference type="NCBI Taxonomy" id="930990"/>
    <lineage>
        <taxon>Eukaryota</taxon>
        <taxon>Fungi</taxon>
        <taxon>Dikarya</taxon>
        <taxon>Basidiomycota</taxon>
        <taxon>Agaricomycotina</taxon>
        <taxon>Agaricomycetes</taxon>
        <taxon>Cantharellales</taxon>
        <taxon>Botryobasidiaceae</taxon>
        <taxon>Botryobasidium</taxon>
    </lineage>
</organism>
<evidence type="ECO:0000313" key="2">
    <source>
        <dbReference type="EMBL" id="KDQ14192.1"/>
    </source>
</evidence>
<dbReference type="AlphaFoldDB" id="A0A067MQN5"/>
<accession>A0A067MQN5</accession>
<evidence type="ECO:0000256" key="1">
    <source>
        <dbReference type="SAM" id="MobiDB-lite"/>
    </source>
</evidence>
<protein>
    <submittedName>
        <fullName evidence="2">Uncharacterized protein</fullName>
    </submittedName>
</protein>
<dbReference type="Proteomes" id="UP000027195">
    <property type="component" value="Unassembled WGS sequence"/>
</dbReference>
<proteinExistence type="predicted"/>
<keyword evidence="3" id="KW-1185">Reference proteome</keyword>
<dbReference type="EMBL" id="KL198039">
    <property type="protein sequence ID" value="KDQ14192.1"/>
    <property type="molecule type" value="Genomic_DNA"/>
</dbReference>
<dbReference type="InParanoid" id="A0A067MQN5"/>
<feature type="region of interest" description="Disordered" evidence="1">
    <location>
        <begin position="1"/>
        <end position="43"/>
    </location>
</feature>